<dbReference type="InterPro" id="IPR013656">
    <property type="entry name" value="PAS_4"/>
</dbReference>
<dbReference type="CDD" id="cd17574">
    <property type="entry name" value="REC_OmpR"/>
    <property type="match status" value="1"/>
</dbReference>
<evidence type="ECO:0000259" key="11">
    <source>
        <dbReference type="PROSITE" id="PS50110"/>
    </source>
</evidence>
<evidence type="ECO:0000256" key="9">
    <source>
        <dbReference type="SAM" id="MobiDB-lite"/>
    </source>
</evidence>
<dbReference type="EMBL" id="JAGSOV010000011">
    <property type="protein sequence ID" value="MCO1654608.1"/>
    <property type="molecule type" value="Genomic_DNA"/>
</dbReference>
<name>A0ABT0ZV39_9PSEU</name>
<comment type="catalytic activity">
    <reaction evidence="1">
        <text>ATP + protein L-histidine = ADP + protein N-phospho-L-histidine.</text>
        <dbReference type="EC" id="2.7.13.3"/>
    </reaction>
</comment>
<feature type="domain" description="PAS" evidence="12">
    <location>
        <begin position="763"/>
        <end position="793"/>
    </location>
</feature>
<organism evidence="14 15">
    <name type="scientific">Pseudonocardia humida</name>
    <dbReference type="NCBI Taxonomy" id="2800819"/>
    <lineage>
        <taxon>Bacteria</taxon>
        <taxon>Bacillati</taxon>
        <taxon>Actinomycetota</taxon>
        <taxon>Actinomycetes</taxon>
        <taxon>Pseudonocardiales</taxon>
        <taxon>Pseudonocardiaceae</taxon>
        <taxon>Pseudonocardia</taxon>
    </lineage>
</organism>
<dbReference type="InterPro" id="IPR004358">
    <property type="entry name" value="Sig_transdc_His_kin-like_C"/>
</dbReference>
<evidence type="ECO:0000259" key="10">
    <source>
        <dbReference type="PROSITE" id="PS50109"/>
    </source>
</evidence>
<dbReference type="SMART" id="SM00331">
    <property type="entry name" value="PP2C_SIG"/>
    <property type="match status" value="1"/>
</dbReference>
<dbReference type="InterPro" id="IPR036890">
    <property type="entry name" value="HATPase_C_sf"/>
</dbReference>
<evidence type="ECO:0000256" key="8">
    <source>
        <dbReference type="PROSITE-ProRule" id="PRU00169"/>
    </source>
</evidence>
<dbReference type="EC" id="2.7.13.3" evidence="3"/>
<feature type="region of interest" description="Disordered" evidence="9">
    <location>
        <begin position="1612"/>
        <end position="1631"/>
    </location>
</feature>
<dbReference type="SMART" id="SM00065">
    <property type="entry name" value="GAF"/>
    <property type="match status" value="2"/>
</dbReference>
<dbReference type="SUPFAM" id="SSF47384">
    <property type="entry name" value="Homodimeric domain of signal transducing histidine kinase"/>
    <property type="match status" value="1"/>
</dbReference>
<dbReference type="Gene3D" id="3.30.450.20">
    <property type="entry name" value="PAS domain"/>
    <property type="match status" value="2"/>
</dbReference>
<evidence type="ECO:0000256" key="4">
    <source>
        <dbReference type="ARBA" id="ARBA00022553"/>
    </source>
</evidence>
<dbReference type="SUPFAM" id="SSF52091">
    <property type="entry name" value="SpoIIaa-like"/>
    <property type="match status" value="1"/>
</dbReference>
<dbReference type="SUPFAM" id="SSF52172">
    <property type="entry name" value="CheY-like"/>
    <property type="match status" value="1"/>
</dbReference>
<keyword evidence="5" id="KW-0808">Transferase</keyword>
<dbReference type="PANTHER" id="PTHR43547">
    <property type="entry name" value="TWO-COMPONENT HISTIDINE KINASE"/>
    <property type="match status" value="1"/>
</dbReference>
<dbReference type="InterPro" id="IPR001789">
    <property type="entry name" value="Sig_transdc_resp-reg_receiver"/>
</dbReference>
<evidence type="ECO:0000256" key="5">
    <source>
        <dbReference type="ARBA" id="ARBA00022679"/>
    </source>
</evidence>
<evidence type="ECO:0000256" key="3">
    <source>
        <dbReference type="ARBA" id="ARBA00012438"/>
    </source>
</evidence>
<dbReference type="NCBIfam" id="TIGR00229">
    <property type="entry name" value="sensory_box"/>
    <property type="match status" value="1"/>
</dbReference>
<dbReference type="SMART" id="SM00388">
    <property type="entry name" value="HisKA"/>
    <property type="match status" value="1"/>
</dbReference>
<dbReference type="InterPro" id="IPR058548">
    <property type="entry name" value="MlaB-like_STAS"/>
</dbReference>
<dbReference type="Pfam" id="PF07228">
    <property type="entry name" value="SpoIIE"/>
    <property type="match status" value="1"/>
</dbReference>
<dbReference type="SUPFAM" id="SSF55785">
    <property type="entry name" value="PYP-like sensor domain (PAS domain)"/>
    <property type="match status" value="1"/>
</dbReference>
<dbReference type="Gene3D" id="3.40.50.2300">
    <property type="match status" value="1"/>
</dbReference>
<dbReference type="InterPro" id="IPR001932">
    <property type="entry name" value="PPM-type_phosphatase-like_dom"/>
</dbReference>
<dbReference type="RefSeq" id="WP_252436219.1">
    <property type="nucleotide sequence ID" value="NZ_JAGSOV010000011.1"/>
</dbReference>
<dbReference type="Gene3D" id="3.30.450.40">
    <property type="match status" value="3"/>
</dbReference>
<feature type="domain" description="STAS" evidence="13">
    <location>
        <begin position="1633"/>
        <end position="1735"/>
    </location>
</feature>
<dbReference type="Pfam" id="PF01590">
    <property type="entry name" value="GAF"/>
    <property type="match status" value="1"/>
</dbReference>
<feature type="domain" description="Response regulatory" evidence="11">
    <location>
        <begin position="632"/>
        <end position="747"/>
    </location>
</feature>
<dbReference type="CDD" id="cd16922">
    <property type="entry name" value="HATPase_EvgS-ArcB-TorS-like"/>
    <property type="match status" value="1"/>
</dbReference>
<keyword evidence="15" id="KW-1185">Reference proteome</keyword>
<dbReference type="Pfam" id="PF08448">
    <property type="entry name" value="PAS_4"/>
    <property type="match status" value="1"/>
</dbReference>
<dbReference type="SMART" id="SM00387">
    <property type="entry name" value="HATPase_c"/>
    <property type="match status" value="2"/>
</dbReference>
<dbReference type="InterPro" id="IPR029016">
    <property type="entry name" value="GAF-like_dom_sf"/>
</dbReference>
<dbReference type="InterPro" id="IPR035965">
    <property type="entry name" value="PAS-like_dom_sf"/>
</dbReference>
<evidence type="ECO:0000259" key="13">
    <source>
        <dbReference type="PROSITE" id="PS50801"/>
    </source>
</evidence>
<dbReference type="InterPro" id="IPR011006">
    <property type="entry name" value="CheY-like_superfamily"/>
</dbReference>
<dbReference type="Pfam" id="PF02518">
    <property type="entry name" value="HATPase_c"/>
    <property type="match status" value="1"/>
</dbReference>
<keyword evidence="4 8" id="KW-0597">Phosphoprotein</keyword>
<dbReference type="Gene3D" id="3.60.40.10">
    <property type="entry name" value="PPM-type phosphatase domain"/>
    <property type="match status" value="1"/>
</dbReference>
<dbReference type="PRINTS" id="PR00344">
    <property type="entry name" value="BCTRLSENSOR"/>
</dbReference>
<dbReference type="InterPro" id="IPR002645">
    <property type="entry name" value="STAS_dom"/>
</dbReference>
<dbReference type="PROSITE" id="PS50109">
    <property type="entry name" value="HIS_KIN"/>
    <property type="match status" value="1"/>
</dbReference>
<dbReference type="PROSITE" id="PS50801">
    <property type="entry name" value="STAS"/>
    <property type="match status" value="1"/>
</dbReference>
<dbReference type="InterPro" id="IPR003018">
    <property type="entry name" value="GAF"/>
</dbReference>
<evidence type="ECO:0000256" key="6">
    <source>
        <dbReference type="ARBA" id="ARBA00022777"/>
    </source>
</evidence>
<dbReference type="Pfam" id="PF13581">
    <property type="entry name" value="HATPase_c_2"/>
    <property type="match status" value="1"/>
</dbReference>
<dbReference type="InterPro" id="IPR000014">
    <property type="entry name" value="PAS"/>
</dbReference>
<dbReference type="SUPFAM" id="SSF55781">
    <property type="entry name" value="GAF domain-like"/>
    <property type="match status" value="3"/>
</dbReference>
<evidence type="ECO:0000259" key="12">
    <source>
        <dbReference type="PROSITE" id="PS50112"/>
    </source>
</evidence>
<dbReference type="SUPFAM" id="SSF81606">
    <property type="entry name" value="PP2C-like"/>
    <property type="match status" value="1"/>
</dbReference>
<feature type="domain" description="Histidine kinase" evidence="10">
    <location>
        <begin position="359"/>
        <end position="576"/>
    </location>
</feature>
<dbReference type="Pfam" id="PF00512">
    <property type="entry name" value="HisKA"/>
    <property type="match status" value="1"/>
</dbReference>
<evidence type="ECO:0000256" key="1">
    <source>
        <dbReference type="ARBA" id="ARBA00000085"/>
    </source>
</evidence>
<dbReference type="Pfam" id="PF13185">
    <property type="entry name" value="GAF_2"/>
    <property type="match status" value="2"/>
</dbReference>
<reference evidence="14" key="1">
    <citation type="submission" date="2021-04" db="EMBL/GenBank/DDBJ databases">
        <title>Pseudonocardia sp. nov., isolated from sandy soil of mangrove forest.</title>
        <authorList>
            <person name="Zan Z."/>
            <person name="Huang R."/>
            <person name="Liu W."/>
        </authorList>
    </citation>
    <scope>NUCLEOTIDE SEQUENCE</scope>
    <source>
        <strain evidence="14">S2-4</strain>
    </source>
</reference>
<evidence type="ECO:0000256" key="7">
    <source>
        <dbReference type="ARBA" id="ARBA00023012"/>
    </source>
</evidence>
<dbReference type="Proteomes" id="UP001165283">
    <property type="component" value="Unassembled WGS sequence"/>
</dbReference>
<evidence type="ECO:0000256" key="2">
    <source>
        <dbReference type="ARBA" id="ARBA00004236"/>
    </source>
</evidence>
<dbReference type="Gene3D" id="1.10.287.130">
    <property type="match status" value="1"/>
</dbReference>
<accession>A0ABT0ZV39</accession>
<keyword evidence="6" id="KW-0418">Kinase</keyword>
<keyword evidence="7" id="KW-0902">Two-component regulatory system</keyword>
<dbReference type="CDD" id="cd00130">
    <property type="entry name" value="PAS"/>
    <property type="match status" value="1"/>
</dbReference>
<comment type="caution">
    <text evidence="14">The sequence shown here is derived from an EMBL/GenBank/DDBJ whole genome shotgun (WGS) entry which is preliminary data.</text>
</comment>
<evidence type="ECO:0000313" key="15">
    <source>
        <dbReference type="Proteomes" id="UP001165283"/>
    </source>
</evidence>
<dbReference type="InterPro" id="IPR036457">
    <property type="entry name" value="PPM-type-like_dom_sf"/>
</dbReference>
<dbReference type="Gene3D" id="3.30.565.10">
    <property type="entry name" value="Histidine kinase-like ATPase, C-terminal domain"/>
    <property type="match status" value="2"/>
</dbReference>
<sequence>MADPADRGAGVEPVEHPDGAGELARRVAELDWAATPLGPRRDWPAGLSAAVRILLTSRFSMWMAWGPQLTMFYNDAYWRGTLRAKHPWALGRPAREVWAEIWDDIGPRIESVLTTGRATWDEDLLLFLERAGYPEETYHTFSYSPLADDGRVAGMLCVVTENTDRVLSERRMATLHDLAAALAPAHTEAEVLAAVRERLAANRHDVPFSLTYLFDDDGGAELACTSGVDAGAAAAPTTIDARGGARGWPVQGVRAGRTEVVEDLAARFADLPAGAWSRPPSVAVLTPLVGAPGEARPRGFLVVGLNPFRAFDERYRGFVELLAGQISSALVSASAYEAERRRAEALAELDRAKTEFFTGVSHEFRTPLTLIMGPIEQLRAAEHVDPERWRAELEVAHRNGLRMGRLVNTLLDFSRLQAGRMRARFVPTELAAVTAELAGMFRAAVERAGLELEVRIDEPGEPVWVDRDSWEKIVSNLLSNAVKFTFAGAIGVRLHRIGTAVALEVSDTGIGVPADELELLFDRFHQVRGARGRSAEGSGIGLALVRDLVGLHGGTVTATSRVGVGTTFTVRIPLGSAHLPADQLSEDAPSSPASGSSVTESFVAEALRWMEPSTAPAEPAEQADGRAAPPARLLIADDNADMREYLSRLLSDTYALQVVTDGAAALAAARTHPPDLVITDVMMPDLDGFALVAALRAEQATAGVPVIVLSARAGQDAVVEGLAAGADDYLVKPFSAAELLARVRSALALSRLRRREAAWRGALLSALQDGLFVVDGAGRVVQVNDGFAELLGYGHDGLPYPAPHPWWPDRDTDPEGHARIAASLAEVQATGRGRHLLAMRHRDGHRLWVETSAATVPDPERPDAPPMVIGLARDVTAAHRAAQRDRLLSDAGQLLSAPVGAAGGMRERLRDVVDLAAPVLDDIVVIARVGPDGFLHPIAASHPDRPELAAAMTATAPYRVPASLLDAYRRGRAVVLDPVPPAVLREVLGDDHDVRAHPGPSAAVVAPLTVQGRLAGLLIVACPGDHPRPRPLPRHGAAEAATDGPTGRFDRLDVELADELARRIAVALGAERVAEREHRLNTAATALAAAATVPQAAAALAAAVRDGMDASGIGIYVPQAENPTRLELVHHEGPPAQPAGRYAVLNLDDRTVTAEAARTGRPVWVGGPAQLRPHHPDGVAVDGDPVLAAAALPLRHADRTIGVLALAFPTPREFPADERSFAVTLAAQAAQAFERAALADARAQLADTLQRSLLPTAPPKLDDLALATRYLPGVAGVQAGGDWYDILALDRHRVAVVVGDVVGQGAPAAAVMGQLRAGLAAILTMLGPDADPAVALTRLNDYTARVPGARGSTAVCVVIDTEAGRIRWAGAGHPPPLLLGHDGTTAVLGTTGPLLGAFPSGAPGGLYRSATRDFAAGDTVLLYTDGLVERRGEVIDDGITRLADTARPLHRVDPEQLATTLLGELVPHGLGHDDIALVAARHLPPALRARHEARADELTGIRRDVDRWAGASGLHPDHVEDLQLALGEALANAVEHAYPDGAAGTVDYTLQLGTDRAVRATVTDHGRWRPPPADRGYRGRGVEVIRALGRDVTIDHAGPGPGTAVAFTLDPPPHDPAEPVAATPAPDHGSRPATLRVHREPGHLRLAVHDGIDLAGIDALREQLLHHIDTADPRTPLVLDLRATTYLPSAGIGLVLELLARARASRRSLTLDHDTTGPAARALALAGLAQQPATP</sequence>
<dbReference type="CDD" id="cd16936">
    <property type="entry name" value="HATPase_RsbW-like"/>
    <property type="match status" value="1"/>
</dbReference>
<dbReference type="CDD" id="cd00082">
    <property type="entry name" value="HisKA"/>
    <property type="match status" value="1"/>
</dbReference>
<dbReference type="InterPro" id="IPR036097">
    <property type="entry name" value="HisK_dim/P_sf"/>
</dbReference>
<dbReference type="CDD" id="cd07043">
    <property type="entry name" value="STAS_anti-anti-sigma_factors"/>
    <property type="match status" value="1"/>
</dbReference>
<feature type="modified residue" description="4-aspartylphosphate" evidence="8">
    <location>
        <position position="680"/>
    </location>
</feature>
<dbReference type="PANTHER" id="PTHR43547:SF2">
    <property type="entry name" value="HYBRID SIGNAL TRANSDUCTION HISTIDINE KINASE C"/>
    <property type="match status" value="1"/>
</dbReference>
<protein>
    <recommendedName>
        <fullName evidence="3">histidine kinase</fullName>
        <ecNumber evidence="3">2.7.13.3</ecNumber>
    </recommendedName>
</protein>
<evidence type="ECO:0000313" key="14">
    <source>
        <dbReference type="EMBL" id="MCO1654608.1"/>
    </source>
</evidence>
<comment type="subcellular location">
    <subcellularLocation>
        <location evidence="2">Cell membrane</location>
    </subcellularLocation>
</comment>
<dbReference type="Pfam" id="PF13466">
    <property type="entry name" value="STAS_2"/>
    <property type="match status" value="1"/>
</dbReference>
<dbReference type="SUPFAM" id="SSF55874">
    <property type="entry name" value="ATPase domain of HSP90 chaperone/DNA topoisomerase II/histidine kinase"/>
    <property type="match status" value="2"/>
</dbReference>
<dbReference type="InterPro" id="IPR003661">
    <property type="entry name" value="HisK_dim/P_dom"/>
</dbReference>
<dbReference type="Gene3D" id="3.30.750.24">
    <property type="entry name" value="STAS domain"/>
    <property type="match status" value="1"/>
</dbReference>
<dbReference type="PROSITE" id="PS50112">
    <property type="entry name" value="PAS"/>
    <property type="match status" value="1"/>
</dbReference>
<dbReference type="InterPro" id="IPR003594">
    <property type="entry name" value="HATPase_dom"/>
</dbReference>
<dbReference type="InterPro" id="IPR036513">
    <property type="entry name" value="STAS_dom_sf"/>
</dbReference>
<dbReference type="PROSITE" id="PS50110">
    <property type="entry name" value="RESPONSE_REGULATORY"/>
    <property type="match status" value="1"/>
</dbReference>
<gene>
    <name evidence="14" type="ORF">KDL28_06015</name>
</gene>
<dbReference type="InterPro" id="IPR005467">
    <property type="entry name" value="His_kinase_dom"/>
</dbReference>
<proteinExistence type="predicted"/>
<dbReference type="SMART" id="SM00448">
    <property type="entry name" value="REC"/>
    <property type="match status" value="1"/>
</dbReference>
<dbReference type="Pfam" id="PF00072">
    <property type="entry name" value="Response_reg"/>
    <property type="match status" value="1"/>
</dbReference>